<dbReference type="InterPro" id="IPR036291">
    <property type="entry name" value="NAD(P)-bd_dom_sf"/>
</dbReference>
<evidence type="ECO:0000256" key="1">
    <source>
        <dbReference type="ARBA" id="ARBA00005525"/>
    </source>
</evidence>
<comment type="similarity">
    <text evidence="1">Belongs to the pyrroline-5-carboxylate reductase family.</text>
</comment>
<dbReference type="InterPro" id="IPR008927">
    <property type="entry name" value="6-PGluconate_DH-like_C_sf"/>
</dbReference>
<organism evidence="5 6">
    <name type="scientific">Phaeomoniella chlamydospora</name>
    <name type="common">Phaeoacremonium chlamydosporum</name>
    <dbReference type="NCBI Taxonomy" id="158046"/>
    <lineage>
        <taxon>Eukaryota</taxon>
        <taxon>Fungi</taxon>
        <taxon>Dikarya</taxon>
        <taxon>Ascomycota</taxon>
        <taxon>Pezizomycotina</taxon>
        <taxon>Eurotiomycetes</taxon>
        <taxon>Chaetothyriomycetidae</taxon>
        <taxon>Phaeomoniellales</taxon>
        <taxon>Phaeomoniellaceae</taxon>
        <taxon>Phaeomoniella</taxon>
    </lineage>
</organism>
<name>A0A0G2EWK4_PHACM</name>
<comment type="caution">
    <text evidence="5">The sequence shown here is derived from an EMBL/GenBank/DDBJ whole genome shotgun (WGS) entry which is preliminary data.</text>
</comment>
<dbReference type="InterPro" id="IPR029036">
    <property type="entry name" value="P5CR_dimer"/>
</dbReference>
<dbReference type="Gene3D" id="1.10.3730.10">
    <property type="entry name" value="ProC C-terminal domain-like"/>
    <property type="match status" value="1"/>
</dbReference>
<dbReference type="PANTHER" id="PTHR11645:SF21">
    <property type="entry name" value="HYPOTHETICAL PYRROLINE-5-CARBOXYLATE REDUCTASE (EUROFUNG)"/>
    <property type="match status" value="1"/>
</dbReference>
<dbReference type="Pfam" id="PF03807">
    <property type="entry name" value="F420_oxidored"/>
    <property type="match status" value="1"/>
</dbReference>
<dbReference type="OrthoDB" id="10263291at2759"/>
<dbReference type="EMBL" id="LCWF01000031">
    <property type="protein sequence ID" value="KKY27022.1"/>
    <property type="molecule type" value="Genomic_DNA"/>
</dbReference>
<dbReference type="Proteomes" id="UP000053317">
    <property type="component" value="Unassembled WGS sequence"/>
</dbReference>
<sequence length="293" mass="31439">MICTVRHITDCITGNMGTAILSGILDATETTPGPISQFTACVKSSVSRLETTLQHNRERVQILSNQNIRAVQEADIIVLGFKPYMLNAVLGEDGMVDAIRGKLVISVLAGISVSQILDKLEEFDKTDSHPENQPRCHVVRAVPNMGARVRESMTIIEEVNPPLPNHLGEITTWIFDQIGKVQILPAPLMDVATILVATPALITIAVDGLLDGAVAEGVSRANASEIVNQSLLGLSKILAEGVNPSILRESTSSPRGCTIQALLQLERQGVRPAFADAIIKGTEHTKGMGKTQD</sequence>
<protein>
    <submittedName>
        <fullName evidence="5">Putative pyrroline-5-carboxylate reductase</fullName>
    </submittedName>
</protein>
<dbReference type="HAMAP" id="MF_01925">
    <property type="entry name" value="P5C_reductase"/>
    <property type="match status" value="1"/>
</dbReference>
<dbReference type="PANTHER" id="PTHR11645">
    <property type="entry name" value="PYRROLINE-5-CARBOXYLATE REDUCTASE"/>
    <property type="match status" value="1"/>
</dbReference>
<proteinExistence type="inferred from homology"/>
<keyword evidence="6" id="KW-1185">Reference proteome</keyword>
<dbReference type="Pfam" id="PF14748">
    <property type="entry name" value="P5CR_dimer"/>
    <property type="match status" value="1"/>
</dbReference>
<accession>A0A0G2EWK4</accession>
<evidence type="ECO:0000259" key="4">
    <source>
        <dbReference type="Pfam" id="PF14748"/>
    </source>
</evidence>
<keyword evidence="2" id="KW-0521">NADP</keyword>
<feature type="binding site" evidence="2">
    <location>
        <position position="44"/>
    </location>
    <ligand>
        <name>NADP(+)</name>
        <dbReference type="ChEBI" id="CHEBI:58349"/>
    </ligand>
</feature>
<dbReference type="GO" id="GO:0004735">
    <property type="term" value="F:pyrroline-5-carboxylate reductase activity"/>
    <property type="evidence" value="ECO:0007669"/>
    <property type="project" value="InterPro"/>
</dbReference>
<dbReference type="InterPro" id="IPR000304">
    <property type="entry name" value="Pyrroline-COOH_reductase"/>
</dbReference>
<reference evidence="5 6" key="1">
    <citation type="submission" date="2015-05" db="EMBL/GenBank/DDBJ databases">
        <title>Distinctive expansion of gene families associated with plant cell wall degradation and secondary metabolism in the genomes of grapevine trunk pathogens.</title>
        <authorList>
            <person name="Lawrence D.P."/>
            <person name="Travadon R."/>
            <person name="Rolshausen P.E."/>
            <person name="Baumgartner K."/>
        </authorList>
    </citation>
    <scope>NUCLEOTIDE SEQUENCE [LARGE SCALE GENOMIC DNA]</scope>
    <source>
        <strain evidence="5">UCRPC4</strain>
    </source>
</reference>
<feature type="domain" description="Pyrroline-5-carboxylate reductase dimerisation" evidence="4">
    <location>
        <begin position="188"/>
        <end position="287"/>
    </location>
</feature>
<reference evidence="5 6" key="2">
    <citation type="submission" date="2015-05" db="EMBL/GenBank/DDBJ databases">
        <authorList>
            <person name="Morales-Cruz A."/>
            <person name="Amrine K.C."/>
            <person name="Cantu D."/>
        </authorList>
    </citation>
    <scope>NUCLEOTIDE SEQUENCE [LARGE SCALE GENOMIC DNA]</scope>
    <source>
        <strain evidence="5">UCRPC4</strain>
    </source>
</reference>
<dbReference type="SUPFAM" id="SSF51735">
    <property type="entry name" value="NAD(P)-binding Rossmann-fold domains"/>
    <property type="match status" value="1"/>
</dbReference>
<evidence type="ECO:0000256" key="2">
    <source>
        <dbReference type="PIRSR" id="PIRSR000193-1"/>
    </source>
</evidence>
<feature type="binding site" evidence="2">
    <location>
        <position position="67"/>
    </location>
    <ligand>
        <name>NADPH</name>
        <dbReference type="ChEBI" id="CHEBI:57783"/>
    </ligand>
</feature>
<feature type="domain" description="Pyrroline-5-carboxylate reductase catalytic N-terminal" evidence="3">
    <location>
        <begin position="13"/>
        <end position="110"/>
    </location>
</feature>
<evidence type="ECO:0000313" key="6">
    <source>
        <dbReference type="Proteomes" id="UP000053317"/>
    </source>
</evidence>
<evidence type="ECO:0000313" key="5">
    <source>
        <dbReference type="EMBL" id="KKY27022.1"/>
    </source>
</evidence>
<dbReference type="GO" id="GO:0055129">
    <property type="term" value="P:L-proline biosynthetic process"/>
    <property type="evidence" value="ECO:0007669"/>
    <property type="project" value="TreeGrafter"/>
</dbReference>
<dbReference type="InterPro" id="IPR028939">
    <property type="entry name" value="P5C_Rdtase_cat_N"/>
</dbReference>
<dbReference type="AlphaFoldDB" id="A0A0G2EWK4"/>
<evidence type="ECO:0000259" key="3">
    <source>
        <dbReference type="Pfam" id="PF03807"/>
    </source>
</evidence>
<dbReference type="Gene3D" id="3.40.50.720">
    <property type="entry name" value="NAD(P)-binding Rossmann-like Domain"/>
    <property type="match status" value="1"/>
</dbReference>
<dbReference type="PIRSF" id="PIRSF000193">
    <property type="entry name" value="Pyrrol-5-carb_rd"/>
    <property type="match status" value="1"/>
</dbReference>
<dbReference type="SUPFAM" id="SSF48179">
    <property type="entry name" value="6-phosphogluconate dehydrogenase C-terminal domain-like"/>
    <property type="match status" value="1"/>
</dbReference>
<gene>
    <name evidence="5" type="ORF">UCRPC4_g01317</name>
</gene>